<evidence type="ECO:0000259" key="1">
    <source>
        <dbReference type="Pfam" id="PF09848"/>
    </source>
</evidence>
<name>A0A0W8FFP2_9ZZZZ</name>
<dbReference type="SUPFAM" id="SSF52540">
    <property type="entry name" value="P-loop containing nucleoside triphosphate hydrolases"/>
    <property type="match status" value="1"/>
</dbReference>
<sequence length="637" mass="71470">MSTLPEFLDASAKEILESLQTFIGEKNSSQEIAWSGSIAVMQQQFRRLLDLNAEAADYSVILEYELPREGGRRPDAVLLGTGFIAVLEFKDKKHTKTSDIDQAVAYARDLRNYHSESHTAALYPILIPTKSNADPVYMPSVRIASPHCLADEIDAISRVHKGPQIDAESWAEGEYEPLLTLIEATYRLFNSQPLPQIRSAKSANIPETVKHIIDICYEASQTDTRHLVLLTGAPGAGKTLVGLQLAHTPEIQDLRVECDTRRKGAPAVFLSGNGPLVDVLQDALKQKSGERAPLVKGIRAYLKYHHSERPQSIPPEHILIFDEAQRAWSSDLVYKNHKVEASEPDLLLSVAEKIPEWSVILALIGEGQEIYQGEEGGIQQWVDALSKGDTVTWHIHCPPHLKDAFIATTSSCSDDPLLHLDISLRTHQAEMLHTWVALLLKNPLDNLNALQRMASEITASGYPLYITDSLDAAKAYVRERYADSDKRFGLLASRYAGGLQQIGIDNKQYRGRENRHKSLNYIRWFNANPHEPESCCSLSRPATEFECQGLEVDFPVLVWGDDYTFDGEHWNAKMRTTARIKDVRTIRMNAYRVLMTRGRDGLCVYIPTAHSEFLDKLSGTKQLLTSAGMRELSDEYR</sequence>
<dbReference type="Pfam" id="PF09848">
    <property type="entry name" value="SLFN-g3_helicase"/>
    <property type="match status" value="1"/>
</dbReference>
<dbReference type="InterPro" id="IPR027417">
    <property type="entry name" value="P-loop_NTPase"/>
</dbReference>
<gene>
    <name evidence="2" type="ORF">ASZ90_010528</name>
</gene>
<evidence type="ECO:0000313" key="2">
    <source>
        <dbReference type="EMBL" id="KUG19725.1"/>
    </source>
</evidence>
<comment type="caution">
    <text evidence="2">The sequence shown here is derived from an EMBL/GenBank/DDBJ whole genome shotgun (WGS) entry which is preliminary data.</text>
</comment>
<protein>
    <recommendedName>
        <fullName evidence="1">Schlafen group 3-like DNA/RNA helicase domain-containing protein</fullName>
    </recommendedName>
</protein>
<organism evidence="2">
    <name type="scientific">hydrocarbon metagenome</name>
    <dbReference type="NCBI Taxonomy" id="938273"/>
    <lineage>
        <taxon>unclassified sequences</taxon>
        <taxon>metagenomes</taxon>
        <taxon>ecological metagenomes</taxon>
    </lineage>
</organism>
<dbReference type="InterPro" id="IPR018647">
    <property type="entry name" value="SLFN_3-like_DNA/RNA_helicase"/>
</dbReference>
<reference evidence="2" key="1">
    <citation type="journal article" date="2015" name="Proc. Natl. Acad. Sci. U.S.A.">
        <title>Networks of energetic and metabolic interactions define dynamics in microbial communities.</title>
        <authorList>
            <person name="Embree M."/>
            <person name="Liu J.K."/>
            <person name="Al-Bassam M.M."/>
            <person name="Zengler K."/>
        </authorList>
    </citation>
    <scope>NUCLEOTIDE SEQUENCE</scope>
</reference>
<accession>A0A0W8FFP2</accession>
<proteinExistence type="predicted"/>
<feature type="domain" description="Schlafen group 3-like DNA/RNA helicase" evidence="1">
    <location>
        <begin position="225"/>
        <end position="607"/>
    </location>
</feature>
<dbReference type="AlphaFoldDB" id="A0A0W8FFP2"/>
<dbReference type="EMBL" id="LNQE01001262">
    <property type="protein sequence ID" value="KUG19725.1"/>
    <property type="molecule type" value="Genomic_DNA"/>
</dbReference>